<dbReference type="SMART" id="SM00065">
    <property type="entry name" value="GAF"/>
    <property type="match status" value="1"/>
</dbReference>
<evidence type="ECO:0000313" key="8">
    <source>
        <dbReference type="Proteomes" id="UP000435304"/>
    </source>
</evidence>
<proteinExistence type="predicted"/>
<dbReference type="InterPro" id="IPR005561">
    <property type="entry name" value="ANTAR"/>
</dbReference>
<dbReference type="InterPro" id="IPR029016">
    <property type="entry name" value="GAF-like_dom_sf"/>
</dbReference>
<evidence type="ECO:0000313" key="7">
    <source>
        <dbReference type="EMBL" id="MVA77032.1"/>
    </source>
</evidence>
<dbReference type="EMBL" id="WPCU01000009">
    <property type="protein sequence ID" value="MVA77032.1"/>
    <property type="molecule type" value="Genomic_DNA"/>
</dbReference>
<sequence length="251" mass="27008">MEQSKGERETLDAAVLQALTIVRGCAAAGLSELGPDRRLRTTAATSELVVRGDRLQHDLGEGPCVSAIRDQTLVWSPDLSTETRWPRWSAAVHAQLGVRSMLSVQLYSGERGFGALNLYGTEPDAFDEHDRSAVVALGTQIAVAIANARRDEQLRRAIDSRTVIGQAQGLLMERFGLTAETAFAYLQRVSQSTNTKFFAVAEELVRTRTLPSDELRAPVTSLPTKEKEAAPLTGIAAAASAKTPPAPDIAV</sequence>
<dbReference type="SMART" id="SM01012">
    <property type="entry name" value="ANTAR"/>
    <property type="match status" value="1"/>
</dbReference>
<accession>A0A6A9UYR0</accession>
<keyword evidence="4" id="KW-0804">Transcription</keyword>
<dbReference type="GO" id="GO:0005737">
    <property type="term" value="C:cytoplasm"/>
    <property type="evidence" value="ECO:0007669"/>
    <property type="project" value="UniProtKB-ARBA"/>
</dbReference>
<comment type="caution">
    <text evidence="7">The sequence shown here is derived from an EMBL/GenBank/DDBJ whole genome shotgun (WGS) entry which is preliminary data.</text>
</comment>
<dbReference type="Proteomes" id="UP000435304">
    <property type="component" value="Unassembled WGS sequence"/>
</dbReference>
<dbReference type="PROSITE" id="PS50921">
    <property type="entry name" value="ANTAR"/>
    <property type="match status" value="1"/>
</dbReference>
<name>A0A6A9UYR0_9ACTN</name>
<protein>
    <submittedName>
        <fullName evidence="7">ANTAR domain-containing protein</fullName>
    </submittedName>
</protein>
<dbReference type="InterPro" id="IPR003018">
    <property type="entry name" value="GAF"/>
</dbReference>
<dbReference type="InterPro" id="IPR036388">
    <property type="entry name" value="WH-like_DNA-bd_sf"/>
</dbReference>
<feature type="domain" description="ANTAR" evidence="5">
    <location>
        <begin position="144"/>
        <end position="205"/>
    </location>
</feature>
<keyword evidence="3" id="KW-0805">Transcription regulation</keyword>
<dbReference type="SUPFAM" id="SSF55781">
    <property type="entry name" value="GAF domain-like"/>
    <property type="match status" value="1"/>
</dbReference>
<dbReference type="Gene3D" id="3.30.450.40">
    <property type="match status" value="1"/>
</dbReference>
<organism evidence="7 8">
    <name type="scientific">Auraticoccus cholistanensis</name>
    <dbReference type="NCBI Taxonomy" id="2656650"/>
    <lineage>
        <taxon>Bacteria</taxon>
        <taxon>Bacillati</taxon>
        <taxon>Actinomycetota</taxon>
        <taxon>Actinomycetes</taxon>
        <taxon>Propionibacteriales</taxon>
        <taxon>Propionibacteriaceae</taxon>
        <taxon>Auraticoccus</taxon>
    </lineage>
</organism>
<dbReference type="SUPFAM" id="SSF52172">
    <property type="entry name" value="CheY-like"/>
    <property type="match status" value="1"/>
</dbReference>
<dbReference type="GO" id="GO:0003723">
    <property type="term" value="F:RNA binding"/>
    <property type="evidence" value="ECO:0007669"/>
    <property type="project" value="InterPro"/>
</dbReference>
<gene>
    <name evidence="7" type="ORF">GC722_13500</name>
</gene>
<dbReference type="PIRSF" id="PIRSF036625">
    <property type="entry name" value="GAF_ANTAR"/>
    <property type="match status" value="1"/>
</dbReference>
<dbReference type="Pfam" id="PF13185">
    <property type="entry name" value="GAF_2"/>
    <property type="match status" value="1"/>
</dbReference>
<dbReference type="PROSITE" id="PS51498">
    <property type="entry name" value="MABP"/>
    <property type="match status" value="1"/>
</dbReference>
<evidence type="ECO:0000256" key="4">
    <source>
        <dbReference type="ARBA" id="ARBA00023163"/>
    </source>
</evidence>
<feature type="domain" description="MABP" evidence="6">
    <location>
        <begin position="229"/>
        <end position="251"/>
    </location>
</feature>
<reference evidence="7 8" key="1">
    <citation type="submission" date="2019-12" db="EMBL/GenBank/DDBJ databases">
        <title>Auraticoccus cholistani sp. nov., an actinomycete isolated from soil of Cholistan desert.</title>
        <authorList>
            <person name="Cheema M.T."/>
        </authorList>
    </citation>
    <scope>NUCLEOTIDE SEQUENCE [LARGE SCALE GENOMIC DNA]</scope>
    <source>
        <strain evidence="7 8">F435</strain>
    </source>
</reference>
<evidence type="ECO:0000256" key="1">
    <source>
        <dbReference type="ARBA" id="ARBA00022679"/>
    </source>
</evidence>
<keyword evidence="2" id="KW-0418">Kinase</keyword>
<dbReference type="InterPro" id="IPR023341">
    <property type="entry name" value="MABP"/>
</dbReference>
<dbReference type="AlphaFoldDB" id="A0A6A9UYR0"/>
<evidence type="ECO:0000259" key="6">
    <source>
        <dbReference type="PROSITE" id="PS51498"/>
    </source>
</evidence>
<evidence type="ECO:0000259" key="5">
    <source>
        <dbReference type="PROSITE" id="PS50921"/>
    </source>
</evidence>
<dbReference type="Pfam" id="PF03861">
    <property type="entry name" value="ANTAR"/>
    <property type="match status" value="1"/>
</dbReference>
<dbReference type="Gene3D" id="1.10.10.10">
    <property type="entry name" value="Winged helix-like DNA-binding domain superfamily/Winged helix DNA-binding domain"/>
    <property type="match status" value="1"/>
</dbReference>
<dbReference type="InterPro" id="IPR011006">
    <property type="entry name" value="CheY-like_superfamily"/>
</dbReference>
<keyword evidence="8" id="KW-1185">Reference proteome</keyword>
<keyword evidence="1" id="KW-0808">Transferase</keyword>
<evidence type="ECO:0000256" key="2">
    <source>
        <dbReference type="ARBA" id="ARBA00022777"/>
    </source>
</evidence>
<dbReference type="InterPro" id="IPR012074">
    <property type="entry name" value="GAF_ANTAR"/>
</dbReference>
<evidence type="ECO:0000256" key="3">
    <source>
        <dbReference type="ARBA" id="ARBA00023015"/>
    </source>
</evidence>
<dbReference type="GO" id="GO:0016301">
    <property type="term" value="F:kinase activity"/>
    <property type="evidence" value="ECO:0007669"/>
    <property type="project" value="UniProtKB-KW"/>
</dbReference>